<dbReference type="AlphaFoldDB" id="A0AAW2M9U8"/>
<reference evidence="3" key="1">
    <citation type="submission" date="2020-06" db="EMBL/GenBank/DDBJ databases">
        <authorList>
            <person name="Li T."/>
            <person name="Hu X."/>
            <person name="Zhang T."/>
            <person name="Song X."/>
            <person name="Zhang H."/>
            <person name="Dai N."/>
            <person name="Sheng W."/>
            <person name="Hou X."/>
            <person name="Wei L."/>
        </authorList>
    </citation>
    <scope>NUCLEOTIDE SEQUENCE</scope>
    <source>
        <strain evidence="3">KEN8</strain>
        <tissue evidence="3">Leaf</tissue>
    </source>
</reference>
<protein>
    <submittedName>
        <fullName evidence="3">Malonyl-coenzyme:anthocyanin 5-O-glucoside-6'''-O-malonyltransferase</fullName>
    </submittedName>
</protein>
<accession>A0AAW2M9U8</accession>
<keyword evidence="1" id="KW-0808">Transferase</keyword>
<dbReference type="EMBL" id="JACGWM010000014">
    <property type="protein sequence ID" value="KAL0328199.1"/>
    <property type="molecule type" value="Genomic_DNA"/>
</dbReference>
<dbReference type="Pfam" id="PF02458">
    <property type="entry name" value="Transferase"/>
    <property type="match status" value="1"/>
</dbReference>
<gene>
    <name evidence="3" type="ORF">Scaly_2252500</name>
</gene>
<dbReference type="Gene3D" id="3.30.559.10">
    <property type="entry name" value="Chloramphenicol acetyltransferase-like domain"/>
    <property type="match status" value="2"/>
</dbReference>
<name>A0AAW2M9U8_9LAMI</name>
<evidence type="ECO:0000256" key="1">
    <source>
        <dbReference type="ARBA" id="ARBA00022679"/>
    </source>
</evidence>
<dbReference type="PANTHER" id="PTHR31625">
    <property type="match status" value="1"/>
</dbReference>
<dbReference type="InterPro" id="IPR051504">
    <property type="entry name" value="Plant_metabolite_acyltrans"/>
</dbReference>
<dbReference type="GO" id="GO:0016747">
    <property type="term" value="F:acyltransferase activity, transferring groups other than amino-acyl groups"/>
    <property type="evidence" value="ECO:0007669"/>
    <property type="project" value="UniProtKB-ARBA"/>
</dbReference>
<evidence type="ECO:0000256" key="2">
    <source>
        <dbReference type="ARBA" id="ARBA00023315"/>
    </source>
</evidence>
<comment type="caution">
    <text evidence="3">The sequence shown here is derived from an EMBL/GenBank/DDBJ whole genome shotgun (WGS) entry which is preliminary data.</text>
</comment>
<sequence>MPEIRYVAGDSAVSLTIAESASGFDDIIGNHARDADQFYEFVAPIDPITDESGYQKVPVMALKVTLFPGRGICVGFTNLHCLGDASSIARFIQAWASISKLGGDEEFLTKQVIRDVPLKSTSFPVPTNRVRATYILRQTDIQKLKDLVLEKKPGLVQVSSFVVTAAYVWTCFVKSGEQVDDDELEFFSFAADIRARIDPPVPANYFGNCLGYGLAIMEHIQLVGEEGFVMAAEAIADQIKNRVNNKDEVLKGAENWVSDMRAMNAIRAFWVSGSPKFDLPNADFGWGTARKLEILTIDEEKYSMSLCKSRDSDGGLEIGLSLPKARMEAFATIFDEGLRF</sequence>
<organism evidence="3">
    <name type="scientific">Sesamum calycinum</name>
    <dbReference type="NCBI Taxonomy" id="2727403"/>
    <lineage>
        <taxon>Eukaryota</taxon>
        <taxon>Viridiplantae</taxon>
        <taxon>Streptophyta</taxon>
        <taxon>Embryophyta</taxon>
        <taxon>Tracheophyta</taxon>
        <taxon>Spermatophyta</taxon>
        <taxon>Magnoliopsida</taxon>
        <taxon>eudicotyledons</taxon>
        <taxon>Gunneridae</taxon>
        <taxon>Pentapetalae</taxon>
        <taxon>asterids</taxon>
        <taxon>lamiids</taxon>
        <taxon>Lamiales</taxon>
        <taxon>Pedaliaceae</taxon>
        <taxon>Sesamum</taxon>
    </lineage>
</organism>
<keyword evidence="2" id="KW-0012">Acyltransferase</keyword>
<proteinExistence type="predicted"/>
<reference evidence="3" key="2">
    <citation type="journal article" date="2024" name="Plant">
        <title>Genomic evolution and insights into agronomic trait innovations of Sesamum species.</title>
        <authorList>
            <person name="Miao H."/>
            <person name="Wang L."/>
            <person name="Qu L."/>
            <person name="Liu H."/>
            <person name="Sun Y."/>
            <person name="Le M."/>
            <person name="Wang Q."/>
            <person name="Wei S."/>
            <person name="Zheng Y."/>
            <person name="Lin W."/>
            <person name="Duan Y."/>
            <person name="Cao H."/>
            <person name="Xiong S."/>
            <person name="Wang X."/>
            <person name="Wei L."/>
            <person name="Li C."/>
            <person name="Ma Q."/>
            <person name="Ju M."/>
            <person name="Zhao R."/>
            <person name="Li G."/>
            <person name="Mu C."/>
            <person name="Tian Q."/>
            <person name="Mei H."/>
            <person name="Zhang T."/>
            <person name="Gao T."/>
            <person name="Zhang H."/>
        </authorList>
    </citation>
    <scope>NUCLEOTIDE SEQUENCE</scope>
    <source>
        <strain evidence="3">KEN8</strain>
    </source>
</reference>
<dbReference type="InterPro" id="IPR023213">
    <property type="entry name" value="CAT-like_dom_sf"/>
</dbReference>
<evidence type="ECO:0000313" key="3">
    <source>
        <dbReference type="EMBL" id="KAL0328199.1"/>
    </source>
</evidence>